<feature type="coiled-coil region" evidence="2">
    <location>
        <begin position="465"/>
        <end position="555"/>
    </location>
</feature>
<feature type="coiled-coil region" evidence="2">
    <location>
        <begin position="78"/>
        <end position="108"/>
    </location>
</feature>
<dbReference type="PANTHER" id="PTHR32083">
    <property type="entry name" value="CILIA AND FLAGELLA-ASSOCIATED PROTEIN 58-RELATED"/>
    <property type="match status" value="1"/>
</dbReference>
<dbReference type="EMBL" id="KK827614">
    <property type="protein sequence ID" value="KFP73982.1"/>
    <property type="molecule type" value="Genomic_DNA"/>
</dbReference>
<protein>
    <submittedName>
        <fullName evidence="4">Coiled-coil domain-containing protein 146</fullName>
    </submittedName>
</protein>
<proteinExistence type="predicted"/>
<feature type="coiled-coil region" evidence="2">
    <location>
        <begin position="605"/>
        <end position="632"/>
    </location>
</feature>
<keyword evidence="5" id="KW-1185">Reference proteome</keyword>
<evidence type="ECO:0000256" key="2">
    <source>
        <dbReference type="SAM" id="Coils"/>
    </source>
</evidence>
<feature type="region of interest" description="Disordered" evidence="3">
    <location>
        <begin position="1"/>
        <end position="25"/>
    </location>
</feature>
<sequence>MSQAAEESSSSSDTDFAVESEPSACALPPTVYTQDEESTDITPSAAFQCLDELFAARKITDSRVAELMGQYTLLHKAVISLQELLQEAKCLSVELEQQQHELEKAEQFPEGSSSEVSQIRQQLLSCQSEYNAIKGREYEYQSKIECLQEEKRLLENEYERILKQKEADKKSKQLKESDNELCIEVIQRKAEIGAIKEAISSKQQLIISDEKETKKLLEKQGHLKDELVKILDVTKLLGKETEKIIQKKKDAEKQNETLNDQTEELIRALKATDKRKEEILQEQESVMKELNKKQILLESKEREFIALTKLLEISREKVSGILSDREVLEEKLKKCALEKEKQHNILIHKQTQKDRELRNLKKMELKLGMIYDSLEQDKSQHKALKSEAETISKSNEELLERRRELQKEIEMIKRSLAEQERMSDMDARVLEKCIAEEQLLFKEQEKCRSELSRLAHLTWLRDEERQEKSRDAHKAQIQLQNIIKEMKRKDREIRDCNRRKKEIQNQLQGFAKMCDLIHKERDKCISLANAARWKTRKTENQVELLQNELGNLRTAAITKERKLQERHLKIKNNVTIIEHLKTDCCKMVQVMHEMEEKIKHRCLNLERLTTMVNCIKEEIVQLHKKHEKAIQQQKESDLLLRKREEVLGLLHARIEIQEMMCRNRDTEVQILDEEIQLLKLKVAEEKRQITQHFKEFSVRNARAAHLVGLQTQYLQCKDRIRQMEEIFADATNESRKQEMGGKDPSPPELLKKIEQLEAELMQKEEKVLKMDLLCGYVSWLTDRICTAAENRRQPTLLLARRV</sequence>
<keyword evidence="1 2" id="KW-0175">Coiled coil</keyword>
<evidence type="ECO:0000256" key="3">
    <source>
        <dbReference type="SAM" id="MobiDB-lite"/>
    </source>
</evidence>
<evidence type="ECO:0000256" key="1">
    <source>
        <dbReference type="ARBA" id="ARBA00023054"/>
    </source>
</evidence>
<feature type="compositionally biased region" description="Low complexity" evidence="3">
    <location>
        <begin position="1"/>
        <end position="12"/>
    </location>
</feature>
<dbReference type="AlphaFoldDB" id="A0A091NAZ3"/>
<reference evidence="4 5" key="1">
    <citation type="submission" date="2014-04" db="EMBL/GenBank/DDBJ databases">
        <title>Genome evolution of avian class.</title>
        <authorList>
            <person name="Zhang G."/>
            <person name="Li C."/>
        </authorList>
    </citation>
    <scope>NUCLEOTIDE SEQUENCE [LARGE SCALE GENOMIC DNA]</scope>
    <source>
        <strain evidence="4">BGI_N310</strain>
    </source>
</reference>
<dbReference type="GO" id="GO:0005856">
    <property type="term" value="C:cytoskeleton"/>
    <property type="evidence" value="ECO:0007669"/>
    <property type="project" value="TreeGrafter"/>
</dbReference>
<name>A0A091NAZ3_9PASS</name>
<dbReference type="Proteomes" id="UP000053537">
    <property type="component" value="Unassembled WGS sequence"/>
</dbReference>
<feature type="coiled-coil region" evidence="2">
    <location>
        <begin position="241"/>
        <end position="300"/>
    </location>
</feature>
<organism evidence="4 5">
    <name type="scientific">Acanthisitta chloris</name>
    <name type="common">rifleman</name>
    <dbReference type="NCBI Taxonomy" id="57068"/>
    <lineage>
        <taxon>Eukaryota</taxon>
        <taxon>Metazoa</taxon>
        <taxon>Chordata</taxon>
        <taxon>Craniata</taxon>
        <taxon>Vertebrata</taxon>
        <taxon>Euteleostomi</taxon>
        <taxon>Archelosauria</taxon>
        <taxon>Archosauria</taxon>
        <taxon>Dinosauria</taxon>
        <taxon>Saurischia</taxon>
        <taxon>Theropoda</taxon>
        <taxon>Coelurosauria</taxon>
        <taxon>Aves</taxon>
        <taxon>Neognathae</taxon>
        <taxon>Neoaves</taxon>
        <taxon>Telluraves</taxon>
        <taxon>Australaves</taxon>
        <taxon>Passeriformes</taxon>
        <taxon>Acanthisittidae</taxon>
        <taxon>Acanthisitta</taxon>
    </lineage>
</organism>
<evidence type="ECO:0000313" key="4">
    <source>
        <dbReference type="EMBL" id="KFP73982.1"/>
    </source>
</evidence>
<accession>A0A091NAZ3</accession>
<evidence type="ECO:0000313" key="5">
    <source>
        <dbReference type="Proteomes" id="UP000053537"/>
    </source>
</evidence>
<gene>
    <name evidence="4" type="ORF">N310_07610</name>
</gene>
<feature type="non-terminal residue" evidence="4">
    <location>
        <position position="802"/>
    </location>
</feature>
<feature type="coiled-coil region" evidence="2">
    <location>
        <begin position="381"/>
        <end position="422"/>
    </location>
</feature>
<feature type="coiled-coil region" evidence="2">
    <location>
        <begin position="137"/>
        <end position="171"/>
    </location>
</feature>
<dbReference type="PANTHER" id="PTHR32083:SF34">
    <property type="entry name" value="COILED-COIL DOMAIN-CONTAINING PROTEIN 146"/>
    <property type="match status" value="1"/>
</dbReference>